<dbReference type="Proteomes" id="UP000887116">
    <property type="component" value="Unassembled WGS sequence"/>
</dbReference>
<sequence>MLTLGASKPVYHSEQPFAQGELKQLFKNRNKARKLWQYTRHPQHKTDLNRLQNIIRRKVYQYRQQAWEDNISSLNAEDNSLWGIAKAFRKATPISTFEIIMRVQPPWRCCHTLAAWRQNTF</sequence>
<comment type="caution">
    <text evidence="1">The sequence shown here is derived from an EMBL/GenBank/DDBJ whole genome shotgun (WGS) entry which is preliminary data.</text>
</comment>
<reference evidence="1" key="1">
    <citation type="submission" date="2020-07" db="EMBL/GenBank/DDBJ databases">
        <title>Multicomponent nature underlies the extraordinary mechanical properties of spider dragline silk.</title>
        <authorList>
            <person name="Kono N."/>
            <person name="Nakamura H."/>
            <person name="Mori M."/>
            <person name="Yoshida Y."/>
            <person name="Ohtoshi R."/>
            <person name="Malay A.D."/>
            <person name="Moran D.A.P."/>
            <person name="Tomita M."/>
            <person name="Numata K."/>
            <person name="Arakawa K."/>
        </authorList>
    </citation>
    <scope>NUCLEOTIDE SEQUENCE</scope>
</reference>
<keyword evidence="2" id="KW-1185">Reference proteome</keyword>
<organism evidence="1 2">
    <name type="scientific">Trichonephila clavata</name>
    <name type="common">Joro spider</name>
    <name type="synonym">Nephila clavata</name>
    <dbReference type="NCBI Taxonomy" id="2740835"/>
    <lineage>
        <taxon>Eukaryota</taxon>
        <taxon>Metazoa</taxon>
        <taxon>Ecdysozoa</taxon>
        <taxon>Arthropoda</taxon>
        <taxon>Chelicerata</taxon>
        <taxon>Arachnida</taxon>
        <taxon>Araneae</taxon>
        <taxon>Araneomorphae</taxon>
        <taxon>Entelegynae</taxon>
        <taxon>Araneoidea</taxon>
        <taxon>Nephilidae</taxon>
        <taxon>Trichonephila</taxon>
    </lineage>
</organism>
<accession>A0A8X6GRZ4</accession>
<dbReference type="EMBL" id="BMAO01036382">
    <property type="protein sequence ID" value="GFR10156.1"/>
    <property type="molecule type" value="Genomic_DNA"/>
</dbReference>
<proteinExistence type="predicted"/>
<evidence type="ECO:0000313" key="1">
    <source>
        <dbReference type="EMBL" id="GFR10156.1"/>
    </source>
</evidence>
<gene>
    <name evidence="1" type="primary">NCL1_48543</name>
    <name evidence="1" type="ORF">TNCT_208091</name>
</gene>
<dbReference type="AlphaFoldDB" id="A0A8X6GRZ4"/>
<name>A0A8X6GRZ4_TRICU</name>
<dbReference type="OrthoDB" id="410155at2759"/>
<protein>
    <submittedName>
        <fullName evidence="1">Uncharacterized protein</fullName>
    </submittedName>
</protein>
<evidence type="ECO:0000313" key="2">
    <source>
        <dbReference type="Proteomes" id="UP000887116"/>
    </source>
</evidence>